<evidence type="ECO:0000313" key="4">
    <source>
        <dbReference type="Proteomes" id="UP000427071"/>
    </source>
</evidence>
<protein>
    <recommendedName>
        <fullName evidence="5">DUF3099 domain-containing protein</fullName>
    </recommendedName>
</protein>
<accession>A0A6B8VQQ5</accession>
<keyword evidence="2" id="KW-1133">Transmembrane helix</keyword>
<keyword evidence="4" id="KW-1185">Reference proteome</keyword>
<feature type="transmembrane region" description="Helical" evidence="2">
    <location>
        <begin position="39"/>
        <end position="58"/>
    </location>
</feature>
<organism evidence="3 4">
    <name type="scientific">Corynebacterium kalinowskii</name>
    <dbReference type="NCBI Taxonomy" id="2675216"/>
    <lineage>
        <taxon>Bacteria</taxon>
        <taxon>Bacillati</taxon>
        <taxon>Actinomycetota</taxon>
        <taxon>Actinomycetes</taxon>
        <taxon>Mycobacteriales</taxon>
        <taxon>Corynebacteriaceae</taxon>
        <taxon>Corynebacterium</taxon>
    </lineage>
</organism>
<keyword evidence="2" id="KW-0472">Membrane</keyword>
<dbReference type="InterPro" id="IPR021449">
    <property type="entry name" value="DUF3099"/>
</dbReference>
<dbReference type="RefSeq" id="WP_197079649.1">
    <property type="nucleotide sequence ID" value="NZ_CP046452.1"/>
</dbReference>
<gene>
    <name evidence="3" type="ORF">CKALI_06645</name>
</gene>
<reference evidence="4" key="1">
    <citation type="submission" date="2019-11" db="EMBL/GenBank/DDBJ databases">
        <title>Complete genome sequence of Corynebacterium kalinowskii 1959, a novel Corynebacterium species isolated from soil of a small paddock in Vilsendorf, Germany.</title>
        <authorList>
            <person name="Schaffert L."/>
            <person name="Ruwe M."/>
            <person name="Milse J."/>
            <person name="Hanuschka K."/>
            <person name="Ortseifen V."/>
            <person name="Droste J."/>
            <person name="Brandt D."/>
            <person name="Schlueter L."/>
            <person name="Kutter Y."/>
            <person name="Vinke S."/>
            <person name="Viehoefer P."/>
            <person name="Jacob L."/>
            <person name="Luebke N.-C."/>
            <person name="Schulte-Berndt E."/>
            <person name="Hain C."/>
            <person name="Linder M."/>
            <person name="Schmidt P."/>
            <person name="Wollenschlaeger L."/>
            <person name="Luttermann T."/>
            <person name="Thieme E."/>
            <person name="Hassa J."/>
            <person name="Haak M."/>
            <person name="Wittchen M."/>
            <person name="Mentz A."/>
            <person name="Persicke M."/>
            <person name="Busche T."/>
            <person name="Ruckert C."/>
        </authorList>
    </citation>
    <scope>NUCLEOTIDE SEQUENCE [LARGE SCALE GENOMIC DNA]</scope>
    <source>
        <strain evidence="4">1959</strain>
    </source>
</reference>
<dbReference type="KEGG" id="ckw:CKALI_06645"/>
<keyword evidence="2" id="KW-0812">Transmembrane</keyword>
<evidence type="ECO:0000256" key="2">
    <source>
        <dbReference type="SAM" id="Phobius"/>
    </source>
</evidence>
<feature type="transmembrane region" description="Helical" evidence="2">
    <location>
        <begin position="64"/>
        <end position="85"/>
    </location>
</feature>
<evidence type="ECO:0008006" key="5">
    <source>
        <dbReference type="Google" id="ProtNLM"/>
    </source>
</evidence>
<dbReference type="AlphaFoldDB" id="A0A6B8VQQ5"/>
<name>A0A6B8VQQ5_9CORY</name>
<proteinExistence type="predicted"/>
<evidence type="ECO:0000313" key="3">
    <source>
        <dbReference type="EMBL" id="QGU02191.1"/>
    </source>
</evidence>
<dbReference type="EMBL" id="CP046452">
    <property type="protein sequence ID" value="QGU02191.1"/>
    <property type="molecule type" value="Genomic_DNA"/>
</dbReference>
<sequence length="145" mass="16545">MGWITTGKRRRFAFRRPKPALITDATRSPLEDWAHRKRVYAWIQFSRVPFLLAAGASYMWLHNWILATIFFVISVPLPGIAVVIANGRGEAKDERTKQVYKPQVARARQQQVEQTLALKQEQAQTLELGQAPSQPESPPTIIDHD</sequence>
<dbReference type="Pfam" id="PF11298">
    <property type="entry name" value="DUF3099"/>
    <property type="match status" value="1"/>
</dbReference>
<evidence type="ECO:0000256" key="1">
    <source>
        <dbReference type="SAM" id="MobiDB-lite"/>
    </source>
</evidence>
<feature type="region of interest" description="Disordered" evidence="1">
    <location>
        <begin position="126"/>
        <end position="145"/>
    </location>
</feature>
<dbReference type="Proteomes" id="UP000427071">
    <property type="component" value="Chromosome"/>
</dbReference>